<dbReference type="AlphaFoldDB" id="A0AAD9KFB1"/>
<reference evidence="1" key="1">
    <citation type="journal article" date="2023" name="Mol. Biol. Evol.">
        <title>Third-Generation Sequencing Reveals the Adaptive Role of the Epigenome in Three Deep-Sea Polychaetes.</title>
        <authorList>
            <person name="Perez M."/>
            <person name="Aroh O."/>
            <person name="Sun Y."/>
            <person name="Lan Y."/>
            <person name="Juniper S.K."/>
            <person name="Young C.R."/>
            <person name="Angers B."/>
            <person name="Qian P.Y."/>
        </authorList>
    </citation>
    <scope>NUCLEOTIDE SEQUENCE</scope>
    <source>
        <strain evidence="1">P08H-3</strain>
    </source>
</reference>
<gene>
    <name evidence="1" type="ORF">LSH36_10g12017</name>
</gene>
<evidence type="ECO:0000313" key="2">
    <source>
        <dbReference type="Proteomes" id="UP001208570"/>
    </source>
</evidence>
<organism evidence="1 2">
    <name type="scientific">Paralvinella palmiformis</name>
    <dbReference type="NCBI Taxonomy" id="53620"/>
    <lineage>
        <taxon>Eukaryota</taxon>
        <taxon>Metazoa</taxon>
        <taxon>Spiralia</taxon>
        <taxon>Lophotrochozoa</taxon>
        <taxon>Annelida</taxon>
        <taxon>Polychaeta</taxon>
        <taxon>Sedentaria</taxon>
        <taxon>Canalipalpata</taxon>
        <taxon>Terebellida</taxon>
        <taxon>Terebelliformia</taxon>
        <taxon>Alvinellidae</taxon>
        <taxon>Paralvinella</taxon>
    </lineage>
</organism>
<accession>A0AAD9KFB1</accession>
<evidence type="ECO:0000313" key="1">
    <source>
        <dbReference type="EMBL" id="KAK2169438.1"/>
    </source>
</evidence>
<keyword evidence="2" id="KW-1185">Reference proteome</keyword>
<dbReference type="Proteomes" id="UP001208570">
    <property type="component" value="Unassembled WGS sequence"/>
</dbReference>
<sequence length="166" mass="18225">MKITKSKSTLKLKLQVVISESNSPIPETAIYDVSAFLWVLTVAKKGTLSKFICAAYGNIAESCMSMIECRANMWRYRTGKSGVSSVKLCSLPPTNDAFVENISRCHLEVATWKAAFKSPPTIDPTSHGWELDHQGILLPRTVPTGTLSAPADVLKLIHCNYNRLGV</sequence>
<name>A0AAD9KFB1_9ANNE</name>
<dbReference type="EMBL" id="JAODUP010000010">
    <property type="protein sequence ID" value="KAK2169438.1"/>
    <property type="molecule type" value="Genomic_DNA"/>
</dbReference>
<proteinExistence type="predicted"/>
<protein>
    <submittedName>
        <fullName evidence="1">Uncharacterized protein</fullName>
    </submittedName>
</protein>
<comment type="caution">
    <text evidence="1">The sequence shown here is derived from an EMBL/GenBank/DDBJ whole genome shotgun (WGS) entry which is preliminary data.</text>
</comment>